<organism evidence="2 3">
    <name type="scientific">Desulfofarcimen acetoxidans (strain ATCC 49208 / DSM 771 / KCTC 5769 / VKM B-1644 / 5575)</name>
    <name type="common">Desulfotomaculum acetoxidans</name>
    <dbReference type="NCBI Taxonomy" id="485916"/>
    <lineage>
        <taxon>Bacteria</taxon>
        <taxon>Bacillati</taxon>
        <taxon>Bacillota</taxon>
        <taxon>Clostridia</taxon>
        <taxon>Eubacteriales</taxon>
        <taxon>Peptococcaceae</taxon>
        <taxon>Desulfofarcimen</taxon>
    </lineage>
</organism>
<accession>C8VZM1</accession>
<gene>
    <name evidence="2" type="ordered locus">Dtox_2178</name>
</gene>
<sequence length="133" mass="15414">MNRTPKIKRFIGAIIIGSSVLSFGSSAIANTDISPVSNQICSQVCHGKYNFNEKMTELVSKKIISQEQANKWVDYRQSKMAERKAEWEKIKNLPKEERREYWKKAKVKRLDEVVQAGIITQEQADQIKDIWLK</sequence>
<keyword evidence="3" id="KW-1185">Reference proteome</keyword>
<dbReference type="OrthoDB" id="1807813at2"/>
<reference evidence="2 3" key="1">
    <citation type="journal article" date="2009" name="Stand. Genomic Sci.">
        <title>Complete genome sequence of Desulfotomaculum acetoxidans type strain (5575).</title>
        <authorList>
            <person name="Spring S."/>
            <person name="Lapidus A."/>
            <person name="Schroder M."/>
            <person name="Gleim D."/>
            <person name="Sims D."/>
            <person name="Meincke L."/>
            <person name="Glavina Del Rio T."/>
            <person name="Tice H."/>
            <person name="Copeland A."/>
            <person name="Cheng J.F."/>
            <person name="Lucas S."/>
            <person name="Chen F."/>
            <person name="Nolan M."/>
            <person name="Bruce D."/>
            <person name="Goodwin L."/>
            <person name="Pitluck S."/>
            <person name="Ivanova N."/>
            <person name="Mavromatis K."/>
            <person name="Mikhailova N."/>
            <person name="Pati A."/>
            <person name="Chen A."/>
            <person name="Palaniappan K."/>
            <person name="Land M."/>
            <person name="Hauser L."/>
            <person name="Chang Y.J."/>
            <person name="Jeffries C.D."/>
            <person name="Chain P."/>
            <person name="Saunders E."/>
            <person name="Brettin T."/>
            <person name="Detter J.C."/>
            <person name="Goker M."/>
            <person name="Bristow J."/>
            <person name="Eisen J.A."/>
            <person name="Markowitz V."/>
            <person name="Hugenholtz P."/>
            <person name="Kyrpides N.C."/>
            <person name="Klenk H.P."/>
            <person name="Han C."/>
        </authorList>
    </citation>
    <scope>NUCLEOTIDE SEQUENCE [LARGE SCALE GENOMIC DNA]</scope>
    <source>
        <strain evidence="3">ATCC 49208 / DSM 771 / VKM B-1644</strain>
    </source>
</reference>
<proteinExistence type="predicted"/>
<protein>
    <submittedName>
        <fullName evidence="2">Uncharacterized protein</fullName>
    </submittedName>
</protein>
<evidence type="ECO:0000313" key="3">
    <source>
        <dbReference type="Proteomes" id="UP000002217"/>
    </source>
</evidence>
<feature type="signal peptide" evidence="1">
    <location>
        <begin position="1"/>
        <end position="29"/>
    </location>
</feature>
<feature type="chain" id="PRO_5002993722" evidence="1">
    <location>
        <begin position="30"/>
        <end position="133"/>
    </location>
</feature>
<dbReference type="EMBL" id="CP001720">
    <property type="protein sequence ID" value="ACV62999.1"/>
    <property type="molecule type" value="Genomic_DNA"/>
</dbReference>
<dbReference type="AlphaFoldDB" id="C8VZM1"/>
<dbReference type="KEGG" id="dae:Dtox_2178"/>
<keyword evidence="1" id="KW-0732">Signal</keyword>
<dbReference type="Proteomes" id="UP000002217">
    <property type="component" value="Chromosome"/>
</dbReference>
<dbReference type="RefSeq" id="WP_015757703.1">
    <property type="nucleotide sequence ID" value="NC_013216.1"/>
</dbReference>
<dbReference type="HOGENOM" id="CLU_1903285_0_0_9"/>
<evidence type="ECO:0000313" key="2">
    <source>
        <dbReference type="EMBL" id="ACV62999.1"/>
    </source>
</evidence>
<evidence type="ECO:0000256" key="1">
    <source>
        <dbReference type="SAM" id="SignalP"/>
    </source>
</evidence>
<name>C8VZM1_DESAS</name>